<dbReference type="Pfam" id="PF04519">
    <property type="entry name" value="Bactofilin"/>
    <property type="match status" value="1"/>
</dbReference>
<name>A0A151AS85_9CLOT</name>
<dbReference type="EMBL" id="LTBA01000069">
    <property type="protein sequence ID" value="KYH30514.1"/>
    <property type="molecule type" value="Genomic_DNA"/>
</dbReference>
<dbReference type="PANTHER" id="PTHR35024:SF4">
    <property type="entry name" value="POLYMER-FORMING CYTOSKELETAL PROTEIN"/>
    <property type="match status" value="1"/>
</dbReference>
<sequence>MFKKGNNDYIATNSEIKTLIGEQCNIIGSLNGTGLIKIDGYVDGDIYWDEDIIISETCTCKGNITCTNANISGKVLGNITCKDSLIINNSGKINGNILVKKLIINEGGILNGKCEMALPETSEEVLNNQPQNLNAI</sequence>
<keyword evidence="3" id="KW-1185">Reference proteome</keyword>
<evidence type="ECO:0000313" key="3">
    <source>
        <dbReference type="Proteomes" id="UP000075531"/>
    </source>
</evidence>
<comment type="caution">
    <text evidence="2">The sequence shown here is derived from an EMBL/GenBank/DDBJ whole genome shotgun (WGS) entry which is preliminary data.</text>
</comment>
<dbReference type="RefSeq" id="WP_066827346.1">
    <property type="nucleotide sequence ID" value="NZ_LTBA01000069.1"/>
</dbReference>
<dbReference type="STRING" id="1121338.CLTEP_26020"/>
<dbReference type="OrthoDB" id="9802488at2"/>
<dbReference type="AlphaFoldDB" id="A0A151AS85"/>
<dbReference type="PATRIC" id="fig|1121338.3.peg.2704"/>
<protein>
    <submittedName>
        <fullName evidence="2">Polymer-forming cytoskeletal</fullName>
    </submittedName>
</protein>
<gene>
    <name evidence="2" type="ORF">CLTEP_26020</name>
</gene>
<evidence type="ECO:0000313" key="2">
    <source>
        <dbReference type="EMBL" id="KYH30514.1"/>
    </source>
</evidence>
<accession>A0A151AS85</accession>
<reference evidence="2 3" key="1">
    <citation type="submission" date="2016-02" db="EMBL/GenBank/DDBJ databases">
        <title>Genome sequence of Clostridium tepidiprofundi DSM 19306.</title>
        <authorList>
            <person name="Poehlein A."/>
            <person name="Daniel R."/>
        </authorList>
    </citation>
    <scope>NUCLEOTIDE SEQUENCE [LARGE SCALE GENOMIC DNA]</scope>
    <source>
        <strain evidence="2 3">DSM 19306</strain>
    </source>
</reference>
<proteinExistence type="inferred from homology"/>
<evidence type="ECO:0000256" key="1">
    <source>
        <dbReference type="ARBA" id="ARBA00044755"/>
    </source>
</evidence>
<dbReference type="PANTHER" id="PTHR35024">
    <property type="entry name" value="HYPOTHETICAL CYTOSOLIC PROTEIN"/>
    <property type="match status" value="1"/>
</dbReference>
<dbReference type="InterPro" id="IPR007607">
    <property type="entry name" value="BacA/B"/>
</dbReference>
<dbReference type="Proteomes" id="UP000075531">
    <property type="component" value="Unassembled WGS sequence"/>
</dbReference>
<comment type="similarity">
    <text evidence="1">Belongs to the bactofilin family.</text>
</comment>
<organism evidence="2 3">
    <name type="scientific">Clostridium tepidiprofundi DSM 19306</name>
    <dbReference type="NCBI Taxonomy" id="1121338"/>
    <lineage>
        <taxon>Bacteria</taxon>
        <taxon>Bacillati</taxon>
        <taxon>Bacillota</taxon>
        <taxon>Clostridia</taxon>
        <taxon>Eubacteriales</taxon>
        <taxon>Clostridiaceae</taxon>
        <taxon>Clostridium</taxon>
    </lineage>
</organism>